<feature type="compositionally biased region" description="Polar residues" evidence="1">
    <location>
        <begin position="3187"/>
        <end position="3204"/>
    </location>
</feature>
<feature type="region of interest" description="Disordered" evidence="1">
    <location>
        <begin position="761"/>
        <end position="791"/>
    </location>
</feature>
<feature type="region of interest" description="Disordered" evidence="1">
    <location>
        <begin position="1873"/>
        <end position="1917"/>
    </location>
</feature>
<feature type="compositionally biased region" description="Low complexity" evidence="1">
    <location>
        <begin position="2046"/>
        <end position="2056"/>
    </location>
</feature>
<feature type="region of interest" description="Disordered" evidence="1">
    <location>
        <begin position="819"/>
        <end position="856"/>
    </location>
</feature>
<feature type="compositionally biased region" description="Low complexity" evidence="1">
    <location>
        <begin position="3425"/>
        <end position="3448"/>
    </location>
</feature>
<sequence>MSFVAPSPSTRLSIGSSQAPSPPRDDATAALPGALPVDCSVSPPPAPARETAPGLWPVVTPAPGGSSSLSGSFDPLAGVGANCGGTTAALPSWSGAHPQWTSAESMHAEGKGGARALAANLAQASICDRSRCCSVAMQPSTRVSLRALHDVPGTMSVTALDFAYTARSSAQLEVAAAPSSTATAASSVLPYTSATRCSPPSPPARHSAQARHCMGGSADRTRTGVRGGDQLSSPFADPTAVVLFSSSSSSPLPVYSLCCAGASAAVPTAASPFVVSAATVAARMAAIGLRNTGSGALVYPRDASLPTLRSLDSEAAAAAVEFADGQQQQLQPCHLKASSGAPAEVSAVADMCEENGGTENDRSDRQSRPCGSTSSFGHASRARPPPAESGKDLPGEYGGQSAHQNARLSHDVSRTSVRVADNSAPGTFLMRCEEDGSFAPESVRARSDEDRTACTVADQRAETPRGDTADDFRMLDFIDFDVLNEAIAAMASVTAATGATAQPDDGAAAQSSSSSLPTLSQELQRTLPPSAVIAAGDHGQDHGQQPMMHMPPSKSSGMVYAETLNTGQQRCCPSPVTYPTSRQLSDRCFGTLYEADGFAELSVSAAPLRPHASISSFAFPPRSASGATQRPSTPLPDGACAHDKGGGEELADAAVGCAHDSEALALVAADSLSSLSPPLTESSSRLRLAASLLQRIHGSHTTSMAATSSFRAHPLSPVPVAAPSVAVLTAPPGPTALPAWQRGTPRRLATRPVEGSVFRELKLPTTAPAETPVAQGRSPRTPRSQRESHLLSQVRVALTDVRSVRSHLHELKALLPAHRTHSATEASAHDVKDATASAEGARRMGRSGPTGDRARGDDCAGFSDCMTAMSPLGFSLLPSALGEGKADGVGGGDRNRVSCEGCSGDSSTPQARARTGRTSSQLQSSQGLHHSRSGMDADGNDDGGRSLAATFNVRGLYTSSLNGYRHQRLTRLTEQHLRSLWLGISAVAKSVCGVTVEQCVQMHLAQGLALAGDQAQRFPCGMAAAAAAAASVAPLLVNPCLGAAQQQLRRSALSSVLLTPLTSPTPRSTTAPSGAAVFAQDAETAALKKASPCALMQPPPGDPPGPEPSSQSSGDPLATTLAECETVMGCEKALATAATVEVEVQRLADTERGDSPSGRHPDFQRRSLDEVALLDSVSAGGNVSASVPPSARTADFSTAANSSALTCTRSEECVSLNSRSSAVLSTALKARTGVPANTSNVEAHCTNSDRYRCSDSNYRSRHHSTALLTTLSKWSNVPTSGTAHIHNTRRGPISAAAVPGGSNDGDGSSGRRAHNSSCSGTNAGEGGGGSVVGAAGGALSGLSRPATPTTATTAPTGGGGPPLYTLPSTLLLQQQQQSQDSSSPSALSASIGGATPSSWHEPPPIATLTHRNPPLHQSLPYGCDACAPLTALPHHNSSSTWNSGGGGALPAPAEGSTSCLPTGGAPGPMWMLPPPSPVPPPPLAADHRGAVGVAASGASGLSVASPRASSMFSGSSGAVSVGVGAGASAVQRLYTRSSGAASAMPLTSSSGLALMSSLLAAVPTPPVKASFIKVEREEVAADTTPRWDSNARASGERLTAAAAAVAAVATTVSPTGSAAHARGECQELSRTSSTLSLTRLKRPDGGDAEVRSGVLTASHPVAAATIPMEAREDVNNVLHSVDAAATPLLASVSSRSMFAEGEPSVAPVLRESMEPIARDIHRSGDTPASPEATLVTKPDSLLPRPGDPEALGSSPLLKGAPAGAAVPAAGLAPFASKGSSEGVEGLCSSFWHPHPTTTPWTRERVGMLPPTKTATAATTSTLSYITGSYASAGGAKSCGLPSSSASQRPPPLLSPANVPQCEARLYNDQQLANTATAAREGEEESAALPSATEQALPESQQHHTKGEEEPTRRWGAQALPLLRFTLVSLDTTRATSTPSSPAASALSAEGEEEVEDHSESDGSAAAVKASDRLLAHALAEGPRTDRALHDDVRGGTGAAARKGQLDLCLGFPTTRASTSSLPSPRPRGQGDHDAASVGAPPRATPATSSSLSQTTISASTAEVTSAVVTAMTVAGTRVPFSAPSAAPLAPLRAERQPRHRGDGRSLTHSVPTSDFRLHDMCDDGASAIGKQSRSGSAATDRASRTPPRGAMRGGKRQDRSSHVAPSPVKSHLSLTPASVAASLAVHSSDSASALPTQTEDRKDEVIAISARICAASSPVHPCSRAIGPQQSPPHSSAPTMAVSAEAERTHVIPATEAEVCEANASAAQVTGGAVAADTSGAAAPSPSPRSCSTRGGGHVVTFIDSVPRAAAALEREQSSTLNPIGQPPDMSHTIAHTHSHIGEHRGGIDEAKEEKVDVAVGELAAGEGEDGRHVLSLDASSDAHDLVGSSRRISMHHQARQRQQCHQHPLMQRWSGLLTISTSGRSAAATSSLRATITGMTLGASVAALGSRLSGPSATDASAVGVPGVIAEALLGISAAGTAGGRGSHSGGPSAHTAVIPSIGTTTTTPAAAEVAAAAAAAASFTVTMIASATAAAGSSSWTPNSTVTLSSASASVAGSTSLSTVLGTTVSSSASYSLSPERHSSILSSGAGGGVTAEAPSMLPAGQGEKASSLMCLSAKAPWQAEKTAPVAMPAAGAPATAVGGSGDAACNADIDAFGLDAALNSTLDSAARRPRVLSQLKPLPPLPPPQSYPFLLPEVSSPRLRNGDGDFEEDEDNAVTDGDAQNIDASALLDANSDPKCEERRCAAALVPGESNGSSCVETPRCGETDGADSAHSGRSAEDHGAVAKLADSLTQHHCDGKVYAEAPSVHAPLECRTDGVPSVTAAAALTAVAAVSVAGAYGGSSPCSSDERSGSRGGGVSSHASGEASLRGQTPPPPLPADPSTRTTTTDDSGAVDTSPYAVAVPREALKQALRAGRHDTDEDGSPAECSTSPAHLSVRALSTPTARLPTSVDSCPTSAIATETSAPVVSAIEGNEAVRVISCPCSGDSVSHAPSSLLLCATNASAASRLPHVASDSLFRQRGASVITASGDALMSSMAITVTRQTAGAAIADTAATTVERNVCTQTCRKESRLHHLPVDASSLSQGSATASSSNRNHSDVGCRLSERKATPPPAVLEVSGLMSLSREAALGRSSRRADVRAEFPLPGAAEGAVPSSPSRVPQERRSPRHSNVGDEIVVAGAVSSQRDLPSQRSLASAGSPSDGGEATRAGECHARRVFMCLRGSGGDASGDSVAAVSVDGGDAIDQATAEEDDRAQMVTAAVSEDATTALIAALPPAAQPCWKRQACWSDPIASPLRPVVVRDNGGVETLRDGGGFGPDPVVAEAVQTASAASLFDTGVIDQANRACADDIGDRVVGKDETSAALESRSCCSGTGKGFCATAVTTAPAQGSYNVESCGADDAAAVVMVTLTRESTDEELTSGATAARTAAAAAAPTTSWHSSPPSSPTLYPANAPPALLTCSHEGPSRRLPLKSLSSALTSCIDGDGVAVPRSAEKGHKRSHDGSHAVEANAMMSLAALDSTGALPIACRPLATTPLPATGALSGHKAVSRHPSESASCRAPEEAPSTKLSSSRELPPLPLRQARLSIPSHYFAQCEDGLADVAGSPRGWHAGPSAFFFEAVAAALPGRAHRTWSGPSAPAPDRYTSLSALARRRAQQRARYHVASLSGAAAPSCIPTTAADTPLSASAMPVLSSHGDATADRSERVAAAPTSPSSTAASLTHNDRLLALMKFAFQYASGDGGT</sequence>
<feature type="region of interest" description="Disordered" evidence="1">
    <location>
        <begin position="898"/>
        <end position="943"/>
    </location>
</feature>
<feature type="region of interest" description="Disordered" evidence="1">
    <location>
        <begin position="617"/>
        <end position="639"/>
    </location>
</feature>
<feature type="region of interest" description="Disordered" evidence="1">
    <location>
        <begin position="3547"/>
        <end position="3580"/>
    </location>
</feature>
<feature type="region of interest" description="Disordered" evidence="1">
    <location>
        <begin position="194"/>
        <end position="225"/>
    </location>
</feature>
<feature type="region of interest" description="Disordered" evidence="1">
    <location>
        <begin position="3148"/>
        <end position="3213"/>
    </location>
</feature>
<name>A0A836H5H2_LEIEN</name>
<feature type="region of interest" description="Disordered" evidence="1">
    <location>
        <begin position="2080"/>
        <end position="2172"/>
    </location>
</feature>
<feature type="region of interest" description="Disordered" evidence="1">
    <location>
        <begin position="3420"/>
        <end position="3456"/>
    </location>
</feature>
<evidence type="ECO:0000313" key="3">
    <source>
        <dbReference type="Proteomes" id="UP000674179"/>
    </source>
</evidence>
<feature type="compositionally biased region" description="Basic and acidic residues" evidence="1">
    <location>
        <begin position="443"/>
        <end position="452"/>
    </location>
</feature>
<feature type="compositionally biased region" description="Low complexity" evidence="1">
    <location>
        <begin position="2080"/>
        <end position="2091"/>
    </location>
</feature>
<feature type="compositionally biased region" description="Acidic residues" evidence="1">
    <location>
        <begin position="1949"/>
        <end position="1958"/>
    </location>
</feature>
<feature type="compositionally biased region" description="Pro residues" evidence="1">
    <location>
        <begin position="1097"/>
        <end position="1107"/>
    </location>
</feature>
<dbReference type="RefSeq" id="XP_067696142.1">
    <property type="nucleotide sequence ID" value="XM_067839829.1"/>
</dbReference>
<feature type="compositionally biased region" description="Low complexity" evidence="1">
    <location>
        <begin position="1340"/>
        <end position="1355"/>
    </location>
</feature>
<comment type="caution">
    <text evidence="2">The sequence shown here is derived from an EMBL/GenBank/DDBJ whole genome shotgun (WGS) entry which is preliminary data.</text>
</comment>
<feature type="region of interest" description="Disordered" evidence="1">
    <location>
        <begin position="1836"/>
        <end position="1857"/>
    </location>
</feature>
<dbReference type="EMBL" id="JAFHKP010000002">
    <property type="protein sequence ID" value="KAG5487186.1"/>
    <property type="molecule type" value="Genomic_DNA"/>
</dbReference>
<reference evidence="2 3" key="1">
    <citation type="submission" date="2021-02" db="EMBL/GenBank/DDBJ databases">
        <title>Leishmania (Mundinia) enrietti genome sequencing and assembly.</title>
        <authorList>
            <person name="Almutairi H."/>
            <person name="Gatherer D."/>
        </authorList>
    </citation>
    <scope>NUCLEOTIDE SEQUENCE [LARGE SCALE GENOMIC DNA]</scope>
    <source>
        <strain evidence="2">CUR178</strain>
    </source>
</reference>
<feature type="compositionally biased region" description="Polar residues" evidence="1">
    <location>
        <begin position="2228"/>
        <end position="2238"/>
    </location>
</feature>
<feature type="compositionally biased region" description="Basic and acidic residues" evidence="1">
    <location>
        <begin position="2092"/>
        <end position="2105"/>
    </location>
</feature>
<dbReference type="OrthoDB" id="267966at2759"/>
<feature type="compositionally biased region" description="Acidic residues" evidence="1">
    <location>
        <begin position="2711"/>
        <end position="2720"/>
    </location>
</feature>
<feature type="region of interest" description="Disordered" evidence="1">
    <location>
        <begin position="3083"/>
        <end position="3119"/>
    </location>
</feature>
<feature type="region of interest" description="Disordered" evidence="1">
    <location>
        <begin position="2681"/>
        <end position="2727"/>
    </location>
</feature>
<organism evidence="2 3">
    <name type="scientific">Leishmania enriettii</name>
    <dbReference type="NCBI Taxonomy" id="5663"/>
    <lineage>
        <taxon>Eukaryota</taxon>
        <taxon>Discoba</taxon>
        <taxon>Euglenozoa</taxon>
        <taxon>Kinetoplastea</taxon>
        <taxon>Metakinetoplastina</taxon>
        <taxon>Trypanosomatida</taxon>
        <taxon>Trypanosomatidae</taxon>
        <taxon>Leishmaniinae</taxon>
        <taxon>Leishmania</taxon>
    </lineage>
</organism>
<feature type="region of interest" description="Disordered" evidence="1">
    <location>
        <begin position="2015"/>
        <end position="2056"/>
    </location>
</feature>
<protein>
    <submittedName>
        <fullName evidence="2">Uncharacterized protein</fullName>
    </submittedName>
</protein>
<feature type="compositionally biased region" description="Basic and acidic residues" evidence="1">
    <location>
        <begin position="3101"/>
        <end position="3114"/>
    </location>
</feature>
<feature type="region of interest" description="Disordered" evidence="1">
    <location>
        <begin position="1"/>
        <end position="53"/>
    </location>
</feature>
<feature type="compositionally biased region" description="Pro residues" evidence="1">
    <location>
        <begin position="2684"/>
        <end position="2693"/>
    </location>
</feature>
<feature type="region of interest" description="Disordered" evidence="1">
    <location>
        <begin position="501"/>
        <end position="521"/>
    </location>
</feature>
<feature type="region of interest" description="Disordered" evidence="1">
    <location>
        <begin position="1281"/>
        <end position="1413"/>
    </location>
</feature>
<feature type="compositionally biased region" description="Polar residues" evidence="1">
    <location>
        <begin position="2932"/>
        <end position="2941"/>
    </location>
</feature>
<dbReference type="Proteomes" id="UP000674179">
    <property type="component" value="Chromosome 2"/>
</dbReference>
<accession>A0A836H5H2</accession>
<feature type="region of interest" description="Disordered" evidence="1">
    <location>
        <begin position="1720"/>
        <end position="1756"/>
    </location>
</feature>
<feature type="region of interest" description="Disordered" evidence="1">
    <location>
        <begin position="1438"/>
        <end position="1466"/>
    </location>
</feature>
<dbReference type="GeneID" id="94175339"/>
<feature type="compositionally biased region" description="Low complexity" evidence="1">
    <location>
        <begin position="1932"/>
        <end position="1948"/>
    </location>
</feature>
<feature type="compositionally biased region" description="Low complexity" evidence="1">
    <location>
        <begin position="916"/>
        <end position="928"/>
    </location>
</feature>
<feature type="compositionally biased region" description="Low complexity" evidence="1">
    <location>
        <begin position="1362"/>
        <end position="1394"/>
    </location>
</feature>
<evidence type="ECO:0000256" key="1">
    <source>
        <dbReference type="SAM" id="MobiDB-lite"/>
    </source>
</evidence>
<proteinExistence type="predicted"/>
<gene>
    <name evidence="2" type="ORF">CUR178_08198</name>
</gene>
<feature type="compositionally biased region" description="Low complexity" evidence="1">
    <location>
        <begin position="3713"/>
        <end position="3724"/>
    </location>
</feature>
<dbReference type="KEGG" id="lenr:94175339"/>
<feature type="region of interest" description="Disordered" evidence="1">
    <location>
        <begin position="440"/>
        <end position="467"/>
    </location>
</feature>
<feature type="region of interest" description="Disordered" evidence="1">
    <location>
        <begin position="2219"/>
        <end position="2240"/>
    </location>
</feature>
<feature type="compositionally biased region" description="Basic and acidic residues" evidence="1">
    <location>
        <begin position="1900"/>
        <end position="1912"/>
    </location>
</feature>
<feature type="region of interest" description="Disordered" evidence="1">
    <location>
        <begin position="1932"/>
        <end position="1966"/>
    </location>
</feature>
<feature type="compositionally biased region" description="Low complexity" evidence="1">
    <location>
        <begin position="3085"/>
        <end position="3098"/>
    </location>
</feature>
<feature type="region of interest" description="Disordered" evidence="1">
    <location>
        <begin position="354"/>
        <end position="417"/>
    </location>
</feature>
<keyword evidence="3" id="KW-1185">Reference proteome</keyword>
<feature type="region of interest" description="Disordered" evidence="1">
    <location>
        <begin position="3696"/>
        <end position="3724"/>
    </location>
</feature>
<feature type="compositionally biased region" description="Polar residues" evidence="1">
    <location>
        <begin position="7"/>
        <end position="19"/>
    </location>
</feature>
<evidence type="ECO:0000313" key="2">
    <source>
        <dbReference type="EMBL" id="KAG5487186.1"/>
    </source>
</evidence>
<feature type="region of interest" description="Disordered" evidence="1">
    <location>
        <begin position="1093"/>
        <end position="1117"/>
    </location>
</feature>
<feature type="compositionally biased region" description="Gly residues" evidence="1">
    <location>
        <begin position="1323"/>
        <end position="1339"/>
    </location>
</feature>
<feature type="region of interest" description="Disordered" evidence="1">
    <location>
        <begin position="2844"/>
        <end position="2941"/>
    </location>
</feature>